<dbReference type="InterPro" id="IPR029063">
    <property type="entry name" value="SAM-dependent_MTases_sf"/>
</dbReference>
<name>A0A399RQY8_9PROT</name>
<dbReference type="GO" id="GO:0008168">
    <property type="term" value="F:methyltransferase activity"/>
    <property type="evidence" value="ECO:0007669"/>
    <property type="project" value="UniProtKB-KW"/>
</dbReference>
<dbReference type="OrthoDB" id="9812600at2"/>
<dbReference type="Gene3D" id="3.40.50.150">
    <property type="entry name" value="Vaccinia Virus protein VP39"/>
    <property type="match status" value="1"/>
</dbReference>
<dbReference type="EMBL" id="QWFX01000005">
    <property type="protein sequence ID" value="RIJ32317.1"/>
    <property type="molecule type" value="Genomic_DNA"/>
</dbReference>
<dbReference type="CDD" id="cd02440">
    <property type="entry name" value="AdoMet_MTases"/>
    <property type="match status" value="1"/>
</dbReference>
<dbReference type="InterPro" id="IPR006342">
    <property type="entry name" value="FkbM_mtfrase"/>
</dbReference>
<dbReference type="Proteomes" id="UP000266385">
    <property type="component" value="Unassembled WGS sequence"/>
</dbReference>
<keyword evidence="2" id="KW-0808">Transferase</keyword>
<feature type="domain" description="Methyltransferase FkbM" evidence="1">
    <location>
        <begin position="47"/>
        <end position="213"/>
    </location>
</feature>
<dbReference type="PANTHER" id="PTHR34203:SF15">
    <property type="entry name" value="SLL1173 PROTEIN"/>
    <property type="match status" value="1"/>
</dbReference>
<dbReference type="InterPro" id="IPR052514">
    <property type="entry name" value="SAM-dependent_MTase"/>
</dbReference>
<keyword evidence="2" id="KW-0489">Methyltransferase</keyword>
<dbReference type="NCBIfam" id="TIGR01444">
    <property type="entry name" value="fkbM_fam"/>
    <property type="match status" value="1"/>
</dbReference>
<reference evidence="2 3" key="1">
    <citation type="submission" date="2018-08" db="EMBL/GenBank/DDBJ databases">
        <title>Henriciella mobilis sp. nov., isolated from seawater.</title>
        <authorList>
            <person name="Cheng H."/>
            <person name="Wu Y.-H."/>
            <person name="Xu X.-W."/>
            <person name="Guo L.-L."/>
        </authorList>
    </citation>
    <scope>NUCLEOTIDE SEQUENCE [LARGE SCALE GENOMIC DNA]</scope>
    <source>
        <strain evidence="2 3">JN25</strain>
    </source>
</reference>
<protein>
    <submittedName>
        <fullName evidence="2">FkbM family methyltransferase</fullName>
    </submittedName>
</protein>
<evidence type="ECO:0000259" key="1">
    <source>
        <dbReference type="Pfam" id="PF05050"/>
    </source>
</evidence>
<dbReference type="GO" id="GO:0032259">
    <property type="term" value="P:methylation"/>
    <property type="evidence" value="ECO:0007669"/>
    <property type="project" value="UniProtKB-KW"/>
</dbReference>
<dbReference type="RefSeq" id="WP_119374398.1">
    <property type="nucleotide sequence ID" value="NZ_QWFX01000005.1"/>
</dbReference>
<dbReference type="Pfam" id="PF05050">
    <property type="entry name" value="Methyltransf_21"/>
    <property type="match status" value="1"/>
</dbReference>
<dbReference type="AlphaFoldDB" id="A0A399RQY8"/>
<accession>A0A399RQY8</accession>
<organism evidence="2 3">
    <name type="scientific">Henriciella mobilis</name>
    <dbReference type="NCBI Taxonomy" id="2305467"/>
    <lineage>
        <taxon>Bacteria</taxon>
        <taxon>Pseudomonadati</taxon>
        <taxon>Pseudomonadota</taxon>
        <taxon>Alphaproteobacteria</taxon>
        <taxon>Hyphomonadales</taxon>
        <taxon>Hyphomonadaceae</taxon>
        <taxon>Henriciella</taxon>
    </lineage>
</organism>
<dbReference type="PANTHER" id="PTHR34203">
    <property type="entry name" value="METHYLTRANSFERASE, FKBM FAMILY PROTEIN"/>
    <property type="match status" value="1"/>
</dbReference>
<proteinExistence type="predicted"/>
<evidence type="ECO:0000313" key="2">
    <source>
        <dbReference type="EMBL" id="RIJ32317.1"/>
    </source>
</evidence>
<comment type="caution">
    <text evidence="2">The sequence shown here is derived from an EMBL/GenBank/DDBJ whole genome shotgun (WGS) entry which is preliminary data.</text>
</comment>
<evidence type="ECO:0000313" key="3">
    <source>
        <dbReference type="Proteomes" id="UP000266385"/>
    </source>
</evidence>
<gene>
    <name evidence="2" type="ORF">D1223_00160</name>
</gene>
<keyword evidence="3" id="KW-1185">Reference proteome</keyword>
<dbReference type="SUPFAM" id="SSF53335">
    <property type="entry name" value="S-adenosyl-L-methionine-dependent methyltransferases"/>
    <property type="match status" value="1"/>
</dbReference>
<sequence length="277" mass="30710">MWSFSLNAIQVEGRQKAIESGHIGDYYEVALERLYSDILSHGGSALDGGANSGLHSITMAKRLADPNARVIAVEPQPDLIAALEKWAAADGVTDSIQVVNAALTEEPGEAVFFVDSDNPALSSLRVMHDEREELIHEIKTKCLPIDDVVGDTKLSFIKLDLEGGEFGALRGARKVIERDKPLIVFENGLSWSAKQFGYKFEDFERFFDEIGYEVVSFLGEPFSSELDGRVHFMFVAAPKGSKQEEIAQGTLARFWSGVSRLRLNSWDDVIAEILREK</sequence>